<dbReference type="Pfam" id="PF10000">
    <property type="entry name" value="ACT_3"/>
    <property type="match status" value="1"/>
</dbReference>
<dbReference type="EMBL" id="CP095848">
    <property type="protein sequence ID" value="UPL49901.1"/>
    <property type="molecule type" value="Genomic_DNA"/>
</dbReference>
<dbReference type="InterPro" id="IPR018717">
    <property type="entry name" value="DUF2241"/>
</dbReference>
<dbReference type="RefSeq" id="WP_247976000.1">
    <property type="nucleotide sequence ID" value="NZ_CP095848.1"/>
</dbReference>
<feature type="domain" description="DUF2241" evidence="1">
    <location>
        <begin position="2"/>
        <end position="69"/>
    </location>
</feature>
<gene>
    <name evidence="3" type="ORF">MWH26_03060</name>
</gene>
<evidence type="ECO:0000259" key="2">
    <source>
        <dbReference type="Pfam" id="PF13840"/>
    </source>
</evidence>
<name>A0ABY4JDR6_9BACT</name>
<reference evidence="3 4" key="1">
    <citation type="submission" date="2022-04" db="EMBL/GenBank/DDBJ databases">
        <title>Hymenobacter sp. isolated from the air.</title>
        <authorList>
            <person name="Won M."/>
            <person name="Lee C.-M."/>
            <person name="Woen H.-Y."/>
            <person name="Kwon S.-W."/>
        </authorList>
    </citation>
    <scope>NUCLEOTIDE SEQUENCE [LARGE SCALE GENOMIC DNA]</scope>
    <source>
        <strain evidence="4">5516 S-25</strain>
    </source>
</reference>
<dbReference type="SUPFAM" id="SSF55021">
    <property type="entry name" value="ACT-like"/>
    <property type="match status" value="2"/>
</dbReference>
<evidence type="ECO:0000313" key="3">
    <source>
        <dbReference type="EMBL" id="UPL49901.1"/>
    </source>
</evidence>
<dbReference type="PANTHER" id="PTHR39199">
    <property type="entry name" value="BLR5128 PROTEIN"/>
    <property type="match status" value="1"/>
</dbReference>
<protein>
    <submittedName>
        <fullName evidence="3">ACT domain-containing protein</fullName>
    </submittedName>
</protein>
<feature type="domain" description="CASTOR ACT" evidence="2">
    <location>
        <begin position="70"/>
        <end position="126"/>
    </location>
</feature>
<accession>A0ABY4JDR6</accession>
<evidence type="ECO:0000259" key="1">
    <source>
        <dbReference type="Pfam" id="PF10000"/>
    </source>
</evidence>
<dbReference type="Pfam" id="PF13840">
    <property type="entry name" value="ACT_7"/>
    <property type="match status" value="1"/>
</dbReference>
<dbReference type="PANTHER" id="PTHR39199:SF1">
    <property type="entry name" value="BLR5128 PROTEIN"/>
    <property type="match status" value="1"/>
</dbReference>
<dbReference type="InterPro" id="IPR045865">
    <property type="entry name" value="ACT-like_dom_sf"/>
</dbReference>
<dbReference type="Gene3D" id="3.30.2130.10">
    <property type="entry name" value="VC0802-like"/>
    <property type="match status" value="1"/>
</dbReference>
<organism evidence="3 4">
    <name type="scientific">Hymenobacter sublimis</name>
    <dbReference type="NCBI Taxonomy" id="2933777"/>
    <lineage>
        <taxon>Bacteria</taxon>
        <taxon>Pseudomonadati</taxon>
        <taxon>Bacteroidota</taxon>
        <taxon>Cytophagia</taxon>
        <taxon>Cytophagales</taxon>
        <taxon>Hymenobacteraceae</taxon>
        <taxon>Hymenobacter</taxon>
    </lineage>
</organism>
<keyword evidence="4" id="KW-1185">Reference proteome</keyword>
<sequence length="135" mass="14397">MPGETDLTRLLRTMQPELQPGNYVFCTVASLDGLAVADMVGLFREREGLTVILPQATADRLQLPYSFVAAWLTLMVHSSLEAVGLTAAVARVLAQAGVSCNVVAAYYHDHIFVAATDAHKALGLLQQLAATGEAE</sequence>
<evidence type="ECO:0000313" key="4">
    <source>
        <dbReference type="Proteomes" id="UP000829647"/>
    </source>
</evidence>
<dbReference type="Proteomes" id="UP000829647">
    <property type="component" value="Chromosome"/>
</dbReference>
<proteinExistence type="predicted"/>
<dbReference type="InterPro" id="IPR027795">
    <property type="entry name" value="CASTOR_ACT_dom"/>
</dbReference>